<feature type="transmembrane region" description="Helical" evidence="1">
    <location>
        <begin position="77"/>
        <end position="96"/>
    </location>
</feature>
<dbReference type="EMBL" id="CP012159">
    <property type="protein sequence ID" value="AKT40529.1"/>
    <property type="molecule type" value="Genomic_DNA"/>
</dbReference>
<evidence type="ECO:0000256" key="1">
    <source>
        <dbReference type="SAM" id="Phobius"/>
    </source>
</evidence>
<organism evidence="2 3">
    <name type="scientific">Chondromyces crocatus</name>
    <dbReference type="NCBI Taxonomy" id="52"/>
    <lineage>
        <taxon>Bacteria</taxon>
        <taxon>Pseudomonadati</taxon>
        <taxon>Myxococcota</taxon>
        <taxon>Polyangia</taxon>
        <taxon>Polyangiales</taxon>
        <taxon>Polyangiaceae</taxon>
        <taxon>Chondromyces</taxon>
    </lineage>
</organism>
<dbReference type="RefSeq" id="WP_050432454.1">
    <property type="nucleotide sequence ID" value="NZ_CP012159.1"/>
</dbReference>
<feature type="transmembrane region" description="Helical" evidence="1">
    <location>
        <begin position="108"/>
        <end position="127"/>
    </location>
</feature>
<proteinExistence type="predicted"/>
<name>A0A0K1EI45_CHOCO</name>
<feature type="transmembrane region" description="Helical" evidence="1">
    <location>
        <begin position="178"/>
        <end position="201"/>
    </location>
</feature>
<sequence length="377" mass="39117">MPHRHVAALSASLFASIAAVVGWSWCHLLANEAVAVTWRHLRGPAALHAAVVFAVVGWVLAPTAASEEGRPARPSPALLVSTVLAGGALTGGWLVLTFGKDLLFGLRYGLYGGGLMLPAAALLVALVRRVGAGRRGSVVARAETRALLAGVAVIVGCSTVLAFLDWPAVVVGRAETPFALFVLVGAAIVVVLVLLTDLVALARVKRLASSFDEDAPGEGRVTGERGDLDLGVGDEVRVELSPGMAYRGGGQAILRVFGDPAEASLVLGRAVRRGACLVAILEGVGLLHGAARTVDVAAFTSAEVCERQGPGRPRTVLDAGGAEVCREAALLSERAGHPAEVASRLHRSACQRGAEESCFALTLMERHALKERLVSVR</sequence>
<accession>A0A0K1EI45</accession>
<dbReference type="KEGG" id="ccro:CMC5_046840"/>
<protein>
    <submittedName>
        <fullName evidence="2">Uncharacterized protein</fullName>
    </submittedName>
</protein>
<dbReference type="Proteomes" id="UP000067626">
    <property type="component" value="Chromosome"/>
</dbReference>
<feature type="transmembrane region" description="Helical" evidence="1">
    <location>
        <begin position="46"/>
        <end position="65"/>
    </location>
</feature>
<evidence type="ECO:0000313" key="3">
    <source>
        <dbReference type="Proteomes" id="UP000067626"/>
    </source>
</evidence>
<reference evidence="2 3" key="1">
    <citation type="submission" date="2015-07" db="EMBL/GenBank/DDBJ databases">
        <title>Genome analysis of myxobacterium Chondromyces crocatus Cm c5 reveals a high potential for natural compound synthesis and the genetic basis for the loss of fruiting body formation.</title>
        <authorList>
            <person name="Zaburannyi N."/>
            <person name="Bunk B."/>
            <person name="Maier J."/>
            <person name="Overmann J."/>
            <person name="Mueller R."/>
        </authorList>
    </citation>
    <scope>NUCLEOTIDE SEQUENCE [LARGE SCALE GENOMIC DNA]</scope>
    <source>
        <strain evidence="2 3">Cm c5</strain>
    </source>
</reference>
<gene>
    <name evidence="2" type="ORF">CMC5_046840</name>
</gene>
<dbReference type="AlphaFoldDB" id="A0A0K1EI45"/>
<keyword evidence="3" id="KW-1185">Reference proteome</keyword>
<keyword evidence="1" id="KW-0812">Transmembrane</keyword>
<keyword evidence="1" id="KW-0472">Membrane</keyword>
<evidence type="ECO:0000313" key="2">
    <source>
        <dbReference type="EMBL" id="AKT40529.1"/>
    </source>
</evidence>
<feature type="transmembrane region" description="Helical" evidence="1">
    <location>
        <begin position="147"/>
        <end position="166"/>
    </location>
</feature>
<keyword evidence="1" id="KW-1133">Transmembrane helix</keyword>